<proteinExistence type="predicted"/>
<gene>
    <name evidence="1" type="ORF">GCM10011398_25080</name>
</gene>
<keyword evidence="2" id="KW-1185">Reference proteome</keyword>
<evidence type="ECO:0000313" key="1">
    <source>
        <dbReference type="EMBL" id="GGG78764.1"/>
    </source>
</evidence>
<evidence type="ECO:0000313" key="2">
    <source>
        <dbReference type="Proteomes" id="UP000622860"/>
    </source>
</evidence>
<protein>
    <submittedName>
        <fullName evidence="1">Uncharacterized protein</fullName>
    </submittedName>
</protein>
<organism evidence="1 2">
    <name type="scientific">Virgibacillus oceani</name>
    <dbReference type="NCBI Taxonomy" id="1479511"/>
    <lineage>
        <taxon>Bacteria</taxon>
        <taxon>Bacillati</taxon>
        <taxon>Bacillota</taxon>
        <taxon>Bacilli</taxon>
        <taxon>Bacillales</taxon>
        <taxon>Bacillaceae</taxon>
        <taxon>Virgibacillus</taxon>
    </lineage>
</organism>
<dbReference type="Proteomes" id="UP000622860">
    <property type="component" value="Unassembled WGS sequence"/>
</dbReference>
<accession>A0A917M586</accession>
<reference evidence="1" key="1">
    <citation type="journal article" date="2014" name="Int. J. Syst. Evol. Microbiol.">
        <title>Complete genome sequence of Corynebacterium casei LMG S-19264T (=DSM 44701T), isolated from a smear-ripened cheese.</title>
        <authorList>
            <consortium name="US DOE Joint Genome Institute (JGI-PGF)"/>
            <person name="Walter F."/>
            <person name="Albersmeier A."/>
            <person name="Kalinowski J."/>
            <person name="Ruckert C."/>
        </authorList>
    </citation>
    <scope>NUCLEOTIDE SEQUENCE</scope>
    <source>
        <strain evidence="1">CGMCC 1.12754</strain>
    </source>
</reference>
<dbReference type="AlphaFoldDB" id="A0A917M586"/>
<sequence>MDVSGSKNGYFGVTGNSFVLGEGEEVLSKICDVAKKAFEAGLKKQNLVPKKVELEK</sequence>
<dbReference type="EMBL" id="BMFR01000010">
    <property type="protein sequence ID" value="GGG78764.1"/>
    <property type="molecule type" value="Genomic_DNA"/>
</dbReference>
<reference evidence="1" key="2">
    <citation type="submission" date="2020-09" db="EMBL/GenBank/DDBJ databases">
        <authorList>
            <person name="Sun Q."/>
            <person name="Zhou Y."/>
        </authorList>
    </citation>
    <scope>NUCLEOTIDE SEQUENCE</scope>
    <source>
        <strain evidence="1">CGMCC 1.12754</strain>
    </source>
</reference>
<name>A0A917M586_9BACI</name>
<comment type="caution">
    <text evidence="1">The sequence shown here is derived from an EMBL/GenBank/DDBJ whole genome shotgun (WGS) entry which is preliminary data.</text>
</comment>